<dbReference type="PROSITE" id="PS51755">
    <property type="entry name" value="OMPR_PHOB"/>
    <property type="match status" value="1"/>
</dbReference>
<dbReference type="PANTHER" id="PTHR47691:SF3">
    <property type="entry name" value="HTH-TYPE TRANSCRIPTIONAL REGULATOR RV0890C-RELATED"/>
    <property type="match status" value="1"/>
</dbReference>
<proteinExistence type="predicted"/>
<dbReference type="Proteomes" id="UP000445000">
    <property type="component" value="Unassembled WGS sequence"/>
</dbReference>
<dbReference type="Gene3D" id="3.40.50.300">
    <property type="entry name" value="P-loop containing nucleotide triphosphate hydrolases"/>
    <property type="match status" value="1"/>
</dbReference>
<keyword evidence="1 2" id="KW-0238">DNA-binding</keyword>
<dbReference type="AlphaFoldDB" id="A0A829YEZ8"/>
<evidence type="ECO:0000313" key="5">
    <source>
        <dbReference type="Proteomes" id="UP000445000"/>
    </source>
</evidence>
<dbReference type="GO" id="GO:0043531">
    <property type="term" value="F:ADP binding"/>
    <property type="evidence" value="ECO:0007669"/>
    <property type="project" value="InterPro"/>
</dbReference>
<dbReference type="EMBL" id="BLJN01000003">
    <property type="protein sequence ID" value="GFE81859.1"/>
    <property type="molecule type" value="Genomic_DNA"/>
</dbReference>
<name>A0A829YEZ8_9GAMM</name>
<dbReference type="SUPFAM" id="SSF46894">
    <property type="entry name" value="C-terminal effector domain of the bipartite response regulators"/>
    <property type="match status" value="1"/>
</dbReference>
<dbReference type="InterPro" id="IPR011990">
    <property type="entry name" value="TPR-like_helical_dom_sf"/>
</dbReference>
<evidence type="ECO:0000259" key="3">
    <source>
        <dbReference type="PROSITE" id="PS51755"/>
    </source>
</evidence>
<keyword evidence="5" id="KW-1185">Reference proteome</keyword>
<dbReference type="Pfam" id="PF00931">
    <property type="entry name" value="NB-ARC"/>
    <property type="match status" value="1"/>
</dbReference>
<protein>
    <submittedName>
        <fullName evidence="4">Transcriptional regulator</fullName>
    </submittedName>
</protein>
<dbReference type="InterPro" id="IPR036388">
    <property type="entry name" value="WH-like_DNA-bd_sf"/>
</dbReference>
<sequence length="949" mass="104330">MAFGPYVLEPRQRLLTRNGEPVELGGRALDLLMVLIERANETVSKRELLAAVWPDVVVSEESLRFHMKTLRGALADGDDEARYITTQVGRGYCFVAPVRRHEPAPSIPEVREPAPLATTPLRSSLPVRSRRMLGREQDSRLLLSHVLADRCVTVVGPGGVGKTTLAVAVAHDLESTFPGQVYFIDLSAFRNAALTSTALASVLGMSVPTDDPTPSVLAFLRTRRMLLVFDNCEHVIDDAARLIESIVHSAPEVHVIATSREALRIDGERIYPLEPLQAPPDSPELSAGTLMHYSAAQLFIDRANAGGWRHTPSDADARIIGRICRKLDGLALAIEFAAGRVATFGLGQTASLLDETLGLAWSGRRTARPRQQTLEATLSWSCALLPPIELRVLYRLSIFVGHFCLEVAQVVAADDEVDARSVIAAVEALHAKSLLSLSSYAGRTTYRLMETTRAYCMERLQADEREHHELALRHARLFQRLLEYPESCFKEDAQSWRSYLAENLSNVRAALEWAFSPRGHAPTAISLARVASRLFLELSLLTECRRWCERAIASMADSQRGDATEHELQAAYGLSVTFTLGNSDTARIAFERALAIATALHDARNQVRMLARLHIFHERLGDFAGSLAKARQAAQIAAELAQPEQRAVASSLLAVSFHLMGDQARARTESEAALALSAPSERWQTIDAGFDHRNRSLITLARTLWLQGLPDQARARAAAAVSEAAGLDHPVTHCIALIWAVSVDLWTGDLEQAERHIDEFIAEAEIHSLSPYLAVGMGIKGELAIRRGQAESGVPALRECLRRLHAVRYELLTTHLNLSLAEGLIAIQRSAEARELIDSTIAHNEASGELIALPELLRVKASLLDDGAAEETLRNALEHSRRQHSMSWELRSAMDLARLLAKQTRVGAAHEALAPVFAKFTEGFDTADLRAARLLLDQLSANVTRAEKR</sequence>
<dbReference type="InterPro" id="IPR002182">
    <property type="entry name" value="NB-ARC"/>
</dbReference>
<feature type="domain" description="OmpR/PhoB-type" evidence="3">
    <location>
        <begin position="1"/>
        <end position="96"/>
    </location>
</feature>
<dbReference type="InterPro" id="IPR027417">
    <property type="entry name" value="P-loop_NTPase"/>
</dbReference>
<dbReference type="Pfam" id="PF00486">
    <property type="entry name" value="Trans_reg_C"/>
    <property type="match status" value="1"/>
</dbReference>
<dbReference type="GO" id="GO:0000160">
    <property type="term" value="P:phosphorelay signal transduction system"/>
    <property type="evidence" value="ECO:0007669"/>
    <property type="project" value="InterPro"/>
</dbReference>
<dbReference type="InterPro" id="IPR003593">
    <property type="entry name" value="AAA+_ATPase"/>
</dbReference>
<reference evidence="5" key="1">
    <citation type="submission" date="2020-01" db="EMBL/GenBank/DDBJ databases">
        <title>'Steroidobacter agaridevorans' sp. nov., agar-degrading bacteria isolated from rhizosphere soils.</title>
        <authorList>
            <person name="Ikenaga M."/>
            <person name="Kataoka M."/>
            <person name="Murouchi A."/>
            <person name="Katsuragi S."/>
            <person name="Sakai M."/>
        </authorList>
    </citation>
    <scope>NUCLEOTIDE SEQUENCE [LARGE SCALE GENOMIC DNA]</scope>
    <source>
        <strain evidence="5">YU21-B</strain>
    </source>
</reference>
<dbReference type="SMART" id="SM00382">
    <property type="entry name" value="AAA"/>
    <property type="match status" value="1"/>
</dbReference>
<dbReference type="GO" id="GO:0006355">
    <property type="term" value="P:regulation of DNA-templated transcription"/>
    <property type="evidence" value="ECO:0007669"/>
    <property type="project" value="InterPro"/>
</dbReference>
<evidence type="ECO:0000313" key="4">
    <source>
        <dbReference type="EMBL" id="GFE81859.1"/>
    </source>
</evidence>
<dbReference type="InterPro" id="IPR016032">
    <property type="entry name" value="Sig_transdc_resp-reg_C-effctor"/>
</dbReference>
<dbReference type="Pfam" id="PF25872">
    <property type="entry name" value="HTH_77"/>
    <property type="match status" value="1"/>
</dbReference>
<dbReference type="Gene3D" id="1.10.10.10">
    <property type="entry name" value="Winged helix-like DNA-binding domain superfamily/Winged helix DNA-binding domain"/>
    <property type="match status" value="1"/>
</dbReference>
<dbReference type="SUPFAM" id="SSF52540">
    <property type="entry name" value="P-loop containing nucleoside triphosphate hydrolases"/>
    <property type="match status" value="1"/>
</dbReference>
<dbReference type="SUPFAM" id="SSF48452">
    <property type="entry name" value="TPR-like"/>
    <property type="match status" value="1"/>
</dbReference>
<evidence type="ECO:0000256" key="2">
    <source>
        <dbReference type="PROSITE-ProRule" id="PRU01091"/>
    </source>
</evidence>
<feature type="DNA-binding region" description="OmpR/PhoB-type" evidence="2">
    <location>
        <begin position="1"/>
        <end position="96"/>
    </location>
</feature>
<organism evidence="4 5">
    <name type="scientific">Steroidobacter agaridevorans</name>
    <dbReference type="NCBI Taxonomy" id="2695856"/>
    <lineage>
        <taxon>Bacteria</taxon>
        <taxon>Pseudomonadati</taxon>
        <taxon>Pseudomonadota</taxon>
        <taxon>Gammaproteobacteria</taxon>
        <taxon>Steroidobacterales</taxon>
        <taxon>Steroidobacteraceae</taxon>
        <taxon>Steroidobacter</taxon>
    </lineage>
</organism>
<dbReference type="SMART" id="SM00862">
    <property type="entry name" value="Trans_reg_C"/>
    <property type="match status" value="1"/>
</dbReference>
<comment type="caution">
    <text evidence="4">The sequence shown here is derived from an EMBL/GenBank/DDBJ whole genome shotgun (WGS) entry which is preliminary data.</text>
</comment>
<accession>A0A829YEZ8</accession>
<dbReference type="Gene3D" id="1.25.40.10">
    <property type="entry name" value="Tetratricopeptide repeat domain"/>
    <property type="match status" value="1"/>
</dbReference>
<dbReference type="InterPro" id="IPR001867">
    <property type="entry name" value="OmpR/PhoB-type_DNA-bd"/>
</dbReference>
<dbReference type="GO" id="GO:0003677">
    <property type="term" value="F:DNA binding"/>
    <property type="evidence" value="ECO:0007669"/>
    <property type="project" value="UniProtKB-UniRule"/>
</dbReference>
<dbReference type="InterPro" id="IPR058852">
    <property type="entry name" value="HTH_77"/>
</dbReference>
<evidence type="ECO:0000256" key="1">
    <source>
        <dbReference type="ARBA" id="ARBA00023125"/>
    </source>
</evidence>
<dbReference type="CDD" id="cd00383">
    <property type="entry name" value="trans_reg_C"/>
    <property type="match status" value="1"/>
</dbReference>
<gene>
    <name evidence="4" type="primary">TtrR</name>
    <name evidence="4" type="ORF">GCM10011487_38590</name>
</gene>
<dbReference type="PANTHER" id="PTHR47691">
    <property type="entry name" value="REGULATOR-RELATED"/>
    <property type="match status" value="1"/>
</dbReference>